<gene>
    <name evidence="4" type="ORF">AU378_08535</name>
</gene>
<dbReference type="RefSeq" id="WP_062649948.1">
    <property type="nucleotide sequence ID" value="NZ_LPUR01000001.1"/>
</dbReference>
<dbReference type="Gene3D" id="3.40.1090.10">
    <property type="entry name" value="Cytosolic phospholipase A2 catalytic domain"/>
    <property type="match status" value="1"/>
</dbReference>
<dbReference type="InterPro" id="IPR002641">
    <property type="entry name" value="PNPLA_dom"/>
</dbReference>
<dbReference type="Proteomes" id="UP000070513">
    <property type="component" value="Unassembled WGS sequence"/>
</dbReference>
<keyword evidence="1" id="KW-0443">Lipid metabolism</keyword>
<dbReference type="EMBL" id="LPUR01000001">
    <property type="protein sequence ID" value="KXH85774.1"/>
    <property type="molecule type" value="Genomic_DNA"/>
</dbReference>
<comment type="caution">
    <text evidence="2">Lacks conserved residue(s) required for the propagation of feature annotation.</text>
</comment>
<evidence type="ECO:0000313" key="5">
    <source>
        <dbReference type="Proteomes" id="UP000070513"/>
    </source>
</evidence>
<accession>A0A135WLI3</accession>
<dbReference type="SUPFAM" id="SSF52151">
    <property type="entry name" value="FabD/lysophospholipase-like"/>
    <property type="match status" value="1"/>
</dbReference>
<feature type="domain" description="PNPLA" evidence="3">
    <location>
        <begin position="9"/>
        <end position="242"/>
    </location>
</feature>
<dbReference type="AlphaFoldDB" id="A0A135WLI3"/>
<dbReference type="OrthoDB" id="697183at2"/>
<protein>
    <submittedName>
        <fullName evidence="4">Phospholipase</fullName>
    </submittedName>
</protein>
<comment type="caution">
    <text evidence="4">The sequence shown here is derived from an EMBL/GenBank/DDBJ whole genome shotgun (WGS) entry which is preliminary data.</text>
</comment>
<dbReference type="PROSITE" id="PS51635">
    <property type="entry name" value="PNPLA"/>
    <property type="match status" value="1"/>
</dbReference>
<name>A0A135WLI3_9FLAO</name>
<sequence>MNEKFKRAVLFSGGGTRLMIYLGIFAALEETDRKPDVLIASCGGAFAAAVINAFPDTVSRKEYLKSEEYFRFVMNTTLTRHKKLSNIGFFTLKKLFDKRNAPFAEDVFNRYLVEMPQDLTEVFPSLKNVQFSERIPTLIIGSEILFDPKEAGQERNDRKLYRKLIFTDSKTAEKITPEEITFQSENLKNSAVEESIEIKTDISLLESTRISVSDMFYVEPVFLQGKYFAGGAIDLIPVELARHIADEIIIEKKQSYSSAEEALVRAVLGFSGNERLSEIEKFPADVQVDTSNIKEDLKGHYLKKKINWKKLEIDFSFPKSHRQFAEDMEIQWQYGFDQTMKAIRR</sequence>
<reference evidence="4 5" key="2">
    <citation type="journal article" date="2016" name="Genome Announc.">
        <title>Draft Genome Sequence of a Biocontrol Rhizobacterium, Chryseobacterium kwangjuense Strain KJ1R5, Isolated from Pepper (Capsicum annuum).</title>
        <authorList>
            <person name="Jeong J.J."/>
            <person name="Park H."/>
            <person name="Park B.H."/>
            <person name="Mannaa M."/>
            <person name="Sang M.K."/>
            <person name="Choi I.G."/>
            <person name="Kim K.D."/>
        </authorList>
    </citation>
    <scope>NUCLEOTIDE SEQUENCE [LARGE SCALE GENOMIC DNA]</scope>
    <source>
        <strain evidence="4 5">KJ1R5</strain>
    </source>
</reference>
<dbReference type="GO" id="GO:0006629">
    <property type="term" value="P:lipid metabolic process"/>
    <property type="evidence" value="ECO:0007669"/>
    <property type="project" value="UniProtKB-KW"/>
</dbReference>
<reference evidence="5" key="1">
    <citation type="submission" date="2015-12" db="EMBL/GenBank/DDBJ databases">
        <title>Genome sequence of a biocontrol rhizobacterium Chryseobacterium kwangjuense strain KJ1R5 isolated from pepper (Capsicum annuum L.).</title>
        <authorList>
            <person name="Jeong J.-J."/>
            <person name="Park H."/>
            <person name="Mannaa M."/>
            <person name="Sang M.K."/>
            <person name="Choi I.-G."/>
            <person name="Kim K.D."/>
        </authorList>
    </citation>
    <scope>NUCLEOTIDE SEQUENCE [LARGE SCALE GENOMIC DNA]</scope>
    <source>
        <strain evidence="5">KJ1R5</strain>
    </source>
</reference>
<dbReference type="InterPro" id="IPR016035">
    <property type="entry name" value="Acyl_Trfase/lysoPLipase"/>
</dbReference>
<evidence type="ECO:0000259" key="3">
    <source>
        <dbReference type="PROSITE" id="PS51635"/>
    </source>
</evidence>
<evidence type="ECO:0000313" key="4">
    <source>
        <dbReference type="EMBL" id="KXH85774.1"/>
    </source>
</evidence>
<organism evidence="4 5">
    <name type="scientific">Chryseobacterium kwangjuense</name>
    <dbReference type="NCBI Taxonomy" id="267125"/>
    <lineage>
        <taxon>Bacteria</taxon>
        <taxon>Pseudomonadati</taxon>
        <taxon>Bacteroidota</taxon>
        <taxon>Flavobacteriia</taxon>
        <taxon>Flavobacteriales</taxon>
        <taxon>Weeksellaceae</taxon>
        <taxon>Chryseobacterium group</taxon>
        <taxon>Chryseobacterium</taxon>
    </lineage>
</organism>
<evidence type="ECO:0000256" key="2">
    <source>
        <dbReference type="PROSITE-ProRule" id="PRU01161"/>
    </source>
</evidence>
<proteinExistence type="predicted"/>
<evidence type="ECO:0000256" key="1">
    <source>
        <dbReference type="ARBA" id="ARBA00023098"/>
    </source>
</evidence>
<dbReference type="Pfam" id="PF01734">
    <property type="entry name" value="Patatin"/>
    <property type="match status" value="1"/>
</dbReference>